<feature type="signal peptide" evidence="1">
    <location>
        <begin position="1"/>
        <end position="24"/>
    </location>
</feature>
<evidence type="ECO:0000313" key="3">
    <source>
        <dbReference type="EMBL" id="MEE1674807.1"/>
    </source>
</evidence>
<dbReference type="Proteomes" id="UP001310248">
    <property type="component" value="Unassembled WGS sequence"/>
</dbReference>
<reference evidence="4" key="1">
    <citation type="submission" date="2023-07" db="EMBL/GenBank/DDBJ databases">
        <title>Draft genome sequence of Agarivorans aestuarii strain ZMCS4, a CAZymes producing bacteria isolated from the marine brown algae Clodostephus spongiosus.</title>
        <authorList>
            <person name="Lorente B."/>
            <person name="Cabral C."/>
            <person name="Frias J."/>
            <person name="Faria J."/>
            <person name="Toubarro D."/>
        </authorList>
    </citation>
    <scope>NUCLEOTIDE SEQUENCE [LARGE SCALE GENOMIC DNA]</scope>
    <source>
        <strain evidence="4">ZMCS4</strain>
    </source>
</reference>
<accession>A0ABU7G6F7</accession>
<feature type="chain" id="PRO_5045922619" evidence="1">
    <location>
        <begin position="25"/>
        <end position="189"/>
    </location>
</feature>
<comment type="caution">
    <text evidence="3">The sequence shown here is derived from an EMBL/GenBank/DDBJ whole genome shotgun (WGS) entry which is preliminary data.</text>
</comment>
<reference evidence="3 4" key="2">
    <citation type="submission" date="2023-12" db="EMBL/GenBank/DDBJ databases">
        <authorList>
            <consortium name="Cladostephus spongiosus"/>
            <person name="Lorente B."/>
            <person name="Cabral C."/>
            <person name="Frias J."/>
            <person name="Faria J."/>
            <person name="Toubarro D."/>
        </authorList>
    </citation>
    <scope>NUCLEOTIDE SEQUENCE [LARGE SCALE GENOMIC DNA]</scope>
    <source>
        <strain evidence="3 4">ZMCS4</strain>
    </source>
</reference>
<gene>
    <name evidence="3" type="ORF">SNR37_000126</name>
</gene>
<protein>
    <submittedName>
        <fullName evidence="3">YSC84-related protein</fullName>
    </submittedName>
</protein>
<keyword evidence="4" id="KW-1185">Reference proteome</keyword>
<dbReference type="EMBL" id="JAYDYW010000010">
    <property type="protein sequence ID" value="MEE1674807.1"/>
    <property type="molecule type" value="Genomic_DNA"/>
</dbReference>
<feature type="domain" description="Ysc84 actin-binding" evidence="2">
    <location>
        <begin position="99"/>
        <end position="188"/>
    </location>
</feature>
<dbReference type="Pfam" id="PF04366">
    <property type="entry name" value="Ysc84"/>
    <property type="match status" value="1"/>
</dbReference>
<dbReference type="RefSeq" id="WP_329775854.1">
    <property type="nucleotide sequence ID" value="NZ_JAYDYW010000010.1"/>
</dbReference>
<evidence type="ECO:0000313" key="4">
    <source>
        <dbReference type="Proteomes" id="UP001310248"/>
    </source>
</evidence>
<proteinExistence type="predicted"/>
<name>A0ABU7G6F7_9ALTE</name>
<evidence type="ECO:0000259" key="2">
    <source>
        <dbReference type="Pfam" id="PF04366"/>
    </source>
</evidence>
<evidence type="ECO:0000256" key="1">
    <source>
        <dbReference type="SAM" id="SignalP"/>
    </source>
</evidence>
<keyword evidence="1" id="KW-0732">Signal</keyword>
<sequence length="189" mass="19905">MTKSLKAIFAIALLNMTISMPAFSKSAAEERAESDQMVQESLVDFKKENSDIAGKINNAVGYAVFSNAGINLFVISAGGGHGVAIDNASGKRTYMNMGEAGVGFGAGVKDFRALMVFNTRESYDKFVESGWLFGAQADASAKAGDKGGSAEGEGAVGDVDIYQMTEAGLSLEATVKGTKFWQDKDLNQS</sequence>
<dbReference type="InterPro" id="IPR007461">
    <property type="entry name" value="Ysc84_actin-binding"/>
</dbReference>
<organism evidence="3 4">
    <name type="scientific">Agarivorans aestuarii</name>
    <dbReference type="NCBI Taxonomy" id="1563703"/>
    <lineage>
        <taxon>Bacteria</taxon>
        <taxon>Pseudomonadati</taxon>
        <taxon>Pseudomonadota</taxon>
        <taxon>Gammaproteobacteria</taxon>
        <taxon>Alteromonadales</taxon>
        <taxon>Alteromonadaceae</taxon>
        <taxon>Agarivorans</taxon>
    </lineage>
</organism>